<keyword evidence="6 7" id="KW-0961">Cell wall biogenesis/degradation</keyword>
<dbReference type="Proteomes" id="UP000030003">
    <property type="component" value="Unassembled WGS sequence"/>
</dbReference>
<reference evidence="10 11" key="1">
    <citation type="submission" date="2013-08" db="EMBL/GenBank/DDBJ databases">
        <title>Genomic analysis of Lysobacter defluvii.</title>
        <authorList>
            <person name="Wang Q."/>
            <person name="Wang G."/>
        </authorList>
    </citation>
    <scope>NUCLEOTIDE SEQUENCE [LARGE SCALE GENOMIC DNA]</scope>
    <source>
        <strain evidence="10 11">IMMIB APB-9</strain>
    </source>
</reference>
<dbReference type="AlphaFoldDB" id="A0A0A0MBP6"/>
<dbReference type="GO" id="GO:0008360">
    <property type="term" value="P:regulation of cell shape"/>
    <property type="evidence" value="ECO:0007669"/>
    <property type="project" value="UniProtKB-UniRule"/>
</dbReference>
<feature type="domain" description="L,D-TPase catalytic" evidence="9">
    <location>
        <begin position="209"/>
        <end position="342"/>
    </location>
</feature>
<organism evidence="10 11">
    <name type="scientific">Lysobacter defluvii IMMIB APB-9 = DSM 18482</name>
    <dbReference type="NCBI Taxonomy" id="1385515"/>
    <lineage>
        <taxon>Bacteria</taxon>
        <taxon>Pseudomonadati</taxon>
        <taxon>Pseudomonadota</taxon>
        <taxon>Gammaproteobacteria</taxon>
        <taxon>Lysobacterales</taxon>
        <taxon>Lysobacteraceae</taxon>
        <taxon>Novilysobacter</taxon>
    </lineage>
</organism>
<feature type="chain" id="PRO_5001966695" evidence="8">
    <location>
        <begin position="27"/>
        <end position="343"/>
    </location>
</feature>
<dbReference type="OrthoDB" id="9787225at2"/>
<keyword evidence="4 7" id="KW-0133">Cell shape</keyword>
<dbReference type="SUPFAM" id="SSF47090">
    <property type="entry name" value="PGBD-like"/>
    <property type="match status" value="1"/>
</dbReference>
<dbReference type="GO" id="GO:0071972">
    <property type="term" value="F:peptidoglycan L,D-transpeptidase activity"/>
    <property type="evidence" value="ECO:0007669"/>
    <property type="project" value="TreeGrafter"/>
</dbReference>
<dbReference type="InterPro" id="IPR036365">
    <property type="entry name" value="PGBD-like_sf"/>
</dbReference>
<protein>
    <submittedName>
        <fullName evidence="10">Peptidoglycan-binding protein</fullName>
    </submittedName>
</protein>
<dbReference type="PANTHER" id="PTHR30582">
    <property type="entry name" value="L,D-TRANSPEPTIDASE"/>
    <property type="match status" value="1"/>
</dbReference>
<feature type="active site" description="Proton donor/acceptor" evidence="7">
    <location>
        <position position="302"/>
    </location>
</feature>
<comment type="similarity">
    <text evidence="2">Belongs to the YkuD family.</text>
</comment>
<accession>A0A0A0MBP6</accession>
<dbReference type="PROSITE" id="PS52029">
    <property type="entry name" value="LD_TPASE"/>
    <property type="match status" value="1"/>
</dbReference>
<dbReference type="eggNOG" id="COG1376">
    <property type="taxonomic scope" value="Bacteria"/>
</dbReference>
<dbReference type="GO" id="GO:0018104">
    <property type="term" value="P:peptidoglycan-protein cross-linking"/>
    <property type="evidence" value="ECO:0007669"/>
    <property type="project" value="TreeGrafter"/>
</dbReference>
<dbReference type="InterPro" id="IPR038063">
    <property type="entry name" value="Transpep_catalytic_dom"/>
</dbReference>
<dbReference type="SUPFAM" id="SSF141523">
    <property type="entry name" value="L,D-transpeptidase catalytic domain-like"/>
    <property type="match status" value="1"/>
</dbReference>
<evidence type="ECO:0000313" key="11">
    <source>
        <dbReference type="Proteomes" id="UP000030003"/>
    </source>
</evidence>
<feature type="active site" description="Nucleophile" evidence="7">
    <location>
        <position position="318"/>
    </location>
</feature>
<name>A0A0A0MBP6_9GAMM</name>
<keyword evidence="3" id="KW-0808">Transferase</keyword>
<feature type="signal peptide" evidence="8">
    <location>
        <begin position="1"/>
        <end position="26"/>
    </location>
</feature>
<keyword evidence="5 7" id="KW-0573">Peptidoglycan synthesis</keyword>
<dbReference type="InterPro" id="IPR050979">
    <property type="entry name" value="LD-transpeptidase"/>
</dbReference>
<dbReference type="InterPro" id="IPR036366">
    <property type="entry name" value="PGBDSf"/>
</dbReference>
<sequence>MPALRPSTLATCLVLLLPFAAGHVHAASQESGEQPTEAQDQATSGQDFAAVVNGWDEAGTVDADAPAAAILRAQVLLERARFSPGEIDGGWGGNTARAIEGFQQRHGLEVTGVVDAPTREKLGLDTAAPLLAYTLTAADVEGPFVDIPEDMEAKAGLDRLGYSSALEALGEKFHASPDLLRRLNPDAELEAGARWWVPNVVDVELPKGEKIVVDRSDSVVRLLDGDGTVLGQWPATMGSEHDPLPIGEWTVDAVAEDPVFYYNPDLFWDADPEHAKAEIAPGPNSPVGTVWIDLSKEHYGIHGTPEPANVGKTASHGCIRMTNWSALALARAISPGTVVVLQE</sequence>
<evidence type="ECO:0000256" key="3">
    <source>
        <dbReference type="ARBA" id="ARBA00022679"/>
    </source>
</evidence>
<dbReference type="InterPro" id="IPR002477">
    <property type="entry name" value="Peptidoglycan-bd-like"/>
</dbReference>
<evidence type="ECO:0000259" key="9">
    <source>
        <dbReference type="PROSITE" id="PS52029"/>
    </source>
</evidence>
<dbReference type="RefSeq" id="WP_027069986.1">
    <property type="nucleotide sequence ID" value="NZ_AUHT01000008.1"/>
</dbReference>
<dbReference type="CDD" id="cd16913">
    <property type="entry name" value="YkuD_like"/>
    <property type="match status" value="1"/>
</dbReference>
<evidence type="ECO:0000256" key="4">
    <source>
        <dbReference type="ARBA" id="ARBA00022960"/>
    </source>
</evidence>
<keyword evidence="8" id="KW-0732">Signal</keyword>
<dbReference type="PANTHER" id="PTHR30582:SF30">
    <property type="entry name" value="BLR4375 PROTEIN"/>
    <property type="match status" value="1"/>
</dbReference>
<comment type="pathway">
    <text evidence="1 7">Cell wall biogenesis; peptidoglycan biosynthesis.</text>
</comment>
<dbReference type="GO" id="GO:0071555">
    <property type="term" value="P:cell wall organization"/>
    <property type="evidence" value="ECO:0007669"/>
    <property type="project" value="UniProtKB-UniRule"/>
</dbReference>
<evidence type="ECO:0000256" key="5">
    <source>
        <dbReference type="ARBA" id="ARBA00022984"/>
    </source>
</evidence>
<dbReference type="InterPro" id="IPR005490">
    <property type="entry name" value="LD_TPept_cat_dom"/>
</dbReference>
<dbReference type="Pfam" id="PF03734">
    <property type="entry name" value="YkuD"/>
    <property type="match status" value="1"/>
</dbReference>
<dbReference type="eggNOG" id="COG3409">
    <property type="taxonomic scope" value="Bacteria"/>
</dbReference>
<comment type="caution">
    <text evidence="10">The sequence shown here is derived from an EMBL/GenBank/DDBJ whole genome shotgun (WGS) entry which is preliminary data.</text>
</comment>
<evidence type="ECO:0000256" key="1">
    <source>
        <dbReference type="ARBA" id="ARBA00004752"/>
    </source>
</evidence>
<dbReference type="Gene3D" id="2.40.440.10">
    <property type="entry name" value="L,D-transpeptidase catalytic domain-like"/>
    <property type="match status" value="1"/>
</dbReference>
<dbReference type="STRING" id="1385515.GCA_000423325_01652"/>
<dbReference type="UniPathway" id="UPA00219"/>
<gene>
    <name evidence="10" type="ORF">N791_12685</name>
</gene>
<evidence type="ECO:0000313" key="10">
    <source>
        <dbReference type="EMBL" id="KGO98961.1"/>
    </source>
</evidence>
<dbReference type="GO" id="GO:0016740">
    <property type="term" value="F:transferase activity"/>
    <property type="evidence" value="ECO:0007669"/>
    <property type="project" value="UniProtKB-KW"/>
</dbReference>
<evidence type="ECO:0000256" key="7">
    <source>
        <dbReference type="PROSITE-ProRule" id="PRU01373"/>
    </source>
</evidence>
<keyword evidence="11" id="KW-1185">Reference proteome</keyword>
<evidence type="ECO:0000256" key="6">
    <source>
        <dbReference type="ARBA" id="ARBA00023316"/>
    </source>
</evidence>
<dbReference type="EMBL" id="AVBH01000038">
    <property type="protein sequence ID" value="KGO98961.1"/>
    <property type="molecule type" value="Genomic_DNA"/>
</dbReference>
<proteinExistence type="inferred from homology"/>
<dbReference type="GO" id="GO:0005576">
    <property type="term" value="C:extracellular region"/>
    <property type="evidence" value="ECO:0007669"/>
    <property type="project" value="TreeGrafter"/>
</dbReference>
<dbReference type="Gene3D" id="1.10.101.10">
    <property type="entry name" value="PGBD-like superfamily/PGBD"/>
    <property type="match status" value="1"/>
</dbReference>
<dbReference type="Pfam" id="PF01471">
    <property type="entry name" value="PG_binding_1"/>
    <property type="match status" value="1"/>
</dbReference>
<evidence type="ECO:0000256" key="8">
    <source>
        <dbReference type="SAM" id="SignalP"/>
    </source>
</evidence>
<evidence type="ECO:0000256" key="2">
    <source>
        <dbReference type="ARBA" id="ARBA00005992"/>
    </source>
</evidence>